<keyword evidence="4" id="KW-0175">Coiled coil</keyword>
<dbReference type="OrthoDB" id="4703at2759"/>
<dbReference type="SUPFAM" id="SSF50978">
    <property type="entry name" value="WD40 repeat-like"/>
    <property type="match status" value="1"/>
</dbReference>
<dbReference type="InterPro" id="IPR029069">
    <property type="entry name" value="HotDog_dom_sf"/>
</dbReference>
<organism evidence="5 6">
    <name type="scientific">Mucor saturninus</name>
    <dbReference type="NCBI Taxonomy" id="64648"/>
    <lineage>
        <taxon>Eukaryota</taxon>
        <taxon>Fungi</taxon>
        <taxon>Fungi incertae sedis</taxon>
        <taxon>Mucoromycota</taxon>
        <taxon>Mucoromycotina</taxon>
        <taxon>Mucoromycetes</taxon>
        <taxon>Mucorales</taxon>
        <taxon>Mucorineae</taxon>
        <taxon>Mucoraceae</taxon>
        <taxon>Mucor</taxon>
    </lineage>
</organism>
<dbReference type="InterPro" id="IPR015943">
    <property type="entry name" value="WD40/YVTN_repeat-like_dom_sf"/>
</dbReference>
<keyword evidence="3" id="KW-0539">Nucleus</keyword>
<protein>
    <submittedName>
        <fullName evidence="5">Uncharacterized protein</fullName>
    </submittedName>
</protein>
<dbReference type="Proteomes" id="UP000603453">
    <property type="component" value="Unassembled WGS sequence"/>
</dbReference>
<dbReference type="SMART" id="SM00320">
    <property type="entry name" value="WD40"/>
    <property type="match status" value="4"/>
</dbReference>
<dbReference type="GO" id="GO:0000127">
    <property type="term" value="C:transcription factor TFIIIC complex"/>
    <property type="evidence" value="ECO:0007669"/>
    <property type="project" value="TreeGrafter"/>
</dbReference>
<name>A0A8H7QUZ4_9FUNG</name>
<keyword evidence="2" id="KW-0804">Transcription</keyword>
<gene>
    <name evidence="5" type="ORF">INT47_010546</name>
</gene>
<evidence type="ECO:0000256" key="4">
    <source>
        <dbReference type="SAM" id="Coils"/>
    </source>
</evidence>
<dbReference type="InterPro" id="IPR052416">
    <property type="entry name" value="GTF3C_component"/>
</dbReference>
<evidence type="ECO:0000313" key="5">
    <source>
        <dbReference type="EMBL" id="KAG2198760.1"/>
    </source>
</evidence>
<evidence type="ECO:0000256" key="3">
    <source>
        <dbReference type="ARBA" id="ARBA00023242"/>
    </source>
</evidence>
<dbReference type="Gene3D" id="3.10.129.10">
    <property type="entry name" value="Hotdog Thioesterase"/>
    <property type="match status" value="1"/>
</dbReference>
<dbReference type="SUPFAM" id="SSF54637">
    <property type="entry name" value="Thioesterase/thiol ester dehydrase-isomerase"/>
    <property type="match status" value="1"/>
</dbReference>
<keyword evidence="6" id="KW-1185">Reference proteome</keyword>
<evidence type="ECO:0000313" key="6">
    <source>
        <dbReference type="Proteomes" id="UP000603453"/>
    </source>
</evidence>
<dbReference type="GO" id="GO:0005634">
    <property type="term" value="C:nucleus"/>
    <property type="evidence" value="ECO:0007669"/>
    <property type="project" value="UniProtKB-SubCell"/>
</dbReference>
<feature type="coiled-coil region" evidence="4">
    <location>
        <begin position="454"/>
        <end position="481"/>
    </location>
</feature>
<proteinExistence type="predicted"/>
<dbReference type="InterPro" id="IPR001680">
    <property type="entry name" value="WD40_rpt"/>
</dbReference>
<dbReference type="PANTHER" id="PTHR15052:SF2">
    <property type="entry name" value="GENERAL TRANSCRIPTION FACTOR 3C POLYPEPTIDE 2"/>
    <property type="match status" value="1"/>
</dbReference>
<dbReference type="EMBL" id="JAEPRD010000105">
    <property type="protein sequence ID" value="KAG2198760.1"/>
    <property type="molecule type" value="Genomic_DNA"/>
</dbReference>
<accession>A0A8H7QUZ4</accession>
<dbReference type="PANTHER" id="PTHR15052">
    <property type="entry name" value="RNA POLYMERASE III TRANSCRIPTION INITIATION FACTOR COMPLEX SUBUNIT"/>
    <property type="match status" value="1"/>
</dbReference>
<dbReference type="InterPro" id="IPR036322">
    <property type="entry name" value="WD40_repeat_dom_sf"/>
</dbReference>
<dbReference type="AlphaFoldDB" id="A0A8H7QUZ4"/>
<comment type="caution">
    <text evidence="5">The sequence shown here is derived from an EMBL/GenBank/DDBJ whole genome shotgun (WGS) entry which is preliminary data.</text>
</comment>
<reference evidence="5" key="1">
    <citation type="submission" date="2020-12" db="EMBL/GenBank/DDBJ databases">
        <title>Metabolic potential, ecology and presence of endohyphal bacteria is reflected in genomic diversity of Mucoromycotina.</title>
        <authorList>
            <person name="Muszewska A."/>
            <person name="Okrasinska A."/>
            <person name="Steczkiewicz K."/>
            <person name="Drgas O."/>
            <person name="Orlowska M."/>
            <person name="Perlinska-Lenart U."/>
            <person name="Aleksandrzak-Piekarczyk T."/>
            <person name="Szatraj K."/>
            <person name="Zielenkiewicz U."/>
            <person name="Pilsyk S."/>
            <person name="Malc E."/>
            <person name="Mieczkowski P."/>
            <person name="Kruszewska J.S."/>
            <person name="Biernat P."/>
            <person name="Pawlowska J."/>
        </authorList>
    </citation>
    <scope>NUCLEOTIDE SEQUENCE</scope>
    <source>
        <strain evidence="5">WA0000017839</strain>
    </source>
</reference>
<dbReference type="CDD" id="cd03443">
    <property type="entry name" value="PaaI_thioesterase"/>
    <property type="match status" value="1"/>
</dbReference>
<evidence type="ECO:0000256" key="1">
    <source>
        <dbReference type="ARBA" id="ARBA00004123"/>
    </source>
</evidence>
<dbReference type="Gene3D" id="2.130.10.10">
    <property type="entry name" value="YVTN repeat-like/Quinoprotein amine dehydrogenase"/>
    <property type="match status" value="1"/>
</dbReference>
<evidence type="ECO:0000256" key="2">
    <source>
        <dbReference type="ARBA" id="ARBA00023163"/>
    </source>
</evidence>
<dbReference type="GO" id="GO:0006383">
    <property type="term" value="P:transcription by RNA polymerase III"/>
    <property type="evidence" value="ECO:0007669"/>
    <property type="project" value="TreeGrafter"/>
</dbReference>
<comment type="subcellular location">
    <subcellularLocation>
        <location evidence="1">Nucleus</location>
    </subcellularLocation>
</comment>
<sequence>MPSENCVNITTGITNFKTEAVKNFNSVDLSQSITNKRGHVLNTGGSVWALEFVPKKACLDHDHTQYLAVGGYNSVTEHHTFAESPHCRNAIQIWQCTSDTNASLKPQLDMCILHDFGVVVDFKWCPSSVYDEADKLGIMTVLFGDGQVRVFVVPHPNLVRKQNNIPLEETVYILAKSPRLLLKLPRAYNMCIAWGGYDRLACGTKLGGIIVWDILKSLKSQVPIVSVNICNASLLAIKCLAWISLLNRDILISSDSDGNINLHDMNDPFIVSKIFRVRCTYICIAGTGHGSRFCFGDTDGISRINLTFQHKKSVTLTAHNCLIWSIATSPFHGIAATAASDGTLMVKPYSSEKIKFNPKHKLNVLEYTLYKLIFDNDTQTFRYVDGLLPKTKLPEQLYHNILTDPIVSIHKVAWNNNNNASGWVASGGKAGLCRLEFTGSQMSSHSGVIKKVKITEEHAVLSIEEQEIKNQEEQLAIVKELRSSEVWHEAIPYSYMTPSAIRHSLTATTLRGTHKILRRPLKFLKDNPSECIVIVYLGDHLCGNNGIHNGLLATLLDEQLAYVSLPNLPNFTGFTANLDINYFETVGPNQWIVIRGILDKVEGRKAFANAWIENLEGVRMTEARSLYISPKTQ</sequence>